<feature type="transmembrane region" description="Helical" evidence="7">
    <location>
        <begin position="195"/>
        <end position="213"/>
    </location>
</feature>
<feature type="transmembrane region" description="Helical" evidence="7">
    <location>
        <begin position="552"/>
        <end position="577"/>
    </location>
</feature>
<dbReference type="EMBL" id="PGCI01000007">
    <property type="protein sequence ID" value="PLW51062.1"/>
    <property type="molecule type" value="Genomic_DNA"/>
</dbReference>
<comment type="caution">
    <text evidence="8">The sequence shown here is derived from an EMBL/GenBank/DDBJ whole genome shotgun (WGS) entry which is preliminary data.</text>
</comment>
<protein>
    <recommendedName>
        <fullName evidence="10">Amino acid permease/ SLC12A domain-containing protein</fullName>
    </recommendedName>
</protein>
<feature type="compositionally biased region" description="Low complexity" evidence="6">
    <location>
        <begin position="11"/>
        <end position="25"/>
    </location>
</feature>
<feature type="transmembrane region" description="Helical" evidence="7">
    <location>
        <begin position="318"/>
        <end position="340"/>
    </location>
</feature>
<feature type="transmembrane region" description="Helical" evidence="7">
    <location>
        <begin position="248"/>
        <end position="273"/>
    </location>
</feature>
<evidence type="ECO:0000313" key="9">
    <source>
        <dbReference type="Proteomes" id="UP000235392"/>
    </source>
</evidence>
<evidence type="ECO:0000313" key="8">
    <source>
        <dbReference type="EMBL" id="PLW51062.1"/>
    </source>
</evidence>
<feature type="transmembrane region" description="Helical" evidence="7">
    <location>
        <begin position="527"/>
        <end position="546"/>
    </location>
</feature>
<keyword evidence="3 7" id="KW-0812">Transmembrane</keyword>
<accession>A0A2N5VM35</accession>
<organism evidence="8 9">
    <name type="scientific">Puccinia coronata f. sp. avenae</name>
    <dbReference type="NCBI Taxonomy" id="200324"/>
    <lineage>
        <taxon>Eukaryota</taxon>
        <taxon>Fungi</taxon>
        <taxon>Dikarya</taxon>
        <taxon>Basidiomycota</taxon>
        <taxon>Pucciniomycotina</taxon>
        <taxon>Pucciniomycetes</taxon>
        <taxon>Pucciniales</taxon>
        <taxon>Pucciniaceae</taxon>
        <taxon>Puccinia</taxon>
    </lineage>
</organism>
<keyword evidence="5 7" id="KW-0472">Membrane</keyword>
<feature type="transmembrane region" description="Helical" evidence="7">
    <location>
        <begin position="164"/>
        <end position="183"/>
    </location>
</feature>
<dbReference type="Gene3D" id="1.20.1740.10">
    <property type="entry name" value="Amino acid/polyamine transporter I"/>
    <property type="match status" value="1"/>
</dbReference>
<reference evidence="8 9" key="1">
    <citation type="submission" date="2017-11" db="EMBL/GenBank/DDBJ databases">
        <title>De novo assembly and phasing of dikaryotic genomes from two isolates of Puccinia coronata f. sp. avenae, the causal agent of oat crown rust.</title>
        <authorList>
            <person name="Miller M.E."/>
            <person name="Zhang Y."/>
            <person name="Omidvar V."/>
            <person name="Sperschneider J."/>
            <person name="Schwessinger B."/>
            <person name="Raley C."/>
            <person name="Palmer J.M."/>
            <person name="Garnica D."/>
            <person name="Upadhyaya N."/>
            <person name="Rathjen J."/>
            <person name="Taylor J.M."/>
            <person name="Park R.F."/>
            <person name="Dodds P.N."/>
            <person name="Hirsch C.D."/>
            <person name="Kianian S.F."/>
            <person name="Figueroa M."/>
        </authorList>
    </citation>
    <scope>NUCLEOTIDE SEQUENCE [LARGE SCALE GENOMIC DNA]</scope>
    <source>
        <strain evidence="8">12SD80</strain>
    </source>
</reference>
<evidence type="ECO:0000256" key="5">
    <source>
        <dbReference type="ARBA" id="ARBA00023136"/>
    </source>
</evidence>
<comment type="subcellular location">
    <subcellularLocation>
        <location evidence="1">Membrane</location>
        <topology evidence="1">Multi-pass membrane protein</topology>
    </subcellularLocation>
</comment>
<feature type="transmembrane region" description="Helical" evidence="7">
    <location>
        <begin position="478"/>
        <end position="506"/>
    </location>
</feature>
<sequence>MSLGLPDRRVSTGGDSSSYSRSDTGFASIPHSDSGGPLDQQGHNGTIISGTTQISGLTSPTAQGSQYANTKSLSSSCNGDPKHSESEPSSGWPKMRTTFQTPEASSASVPSGPWRAPWTRHFNRLKKVDRSQQGSKSEMGPDSTTQARLELLGYRQELYRTWDFWSLFSLSFCNVAILPGAFGSVSASYMLSGPIMLTVGMSITAIFIALLSASFGEMASAYPVAGAMFTWTFKLARANPHLREWARFISWVVGFLLFLSHLSVQLIIGIEFAQTFETIFTASGVHWHVTRHANLFVVLGFISITGLLSCTTLSRSPLVWKIIGLLVVTLQLSVCMALLATSKKQRSFASLFKSTPSKYASKSKAWNILYSWSVVTFVSGSETISHMTEESKKRGQNSSKSDVLELCLHRFHASPVLRLCWNGMQYWILNELVIKSYRYDESTYAFIQQAITPIHPKITGYPIIDAVFAHCPKPVAQFISLSLVITTFIANISQFFATSRFFWALARDKALPMSKIWRKVTPDRRPLRATFLMMTLSMIFSLLALYPKSRFVAVSGVANVFFISAAYATPLILYVFSEKDVYNRDGSNAWTLGRLSKPMACISIFFLTLQMAIHCTPLGWPVTPRTFPYPPFFLVGAVLISVVFWFLYGRSHYAGPIKSLTTWTLGYEVEIPKQVPNVQVCKAKISNLDPPRTIDSTPNGSAANMTYRRTEFELPQAFCTYDSSGSLWSATESQLPNQSFFH</sequence>
<dbReference type="Proteomes" id="UP000235392">
    <property type="component" value="Unassembled WGS sequence"/>
</dbReference>
<feature type="compositionally biased region" description="Polar residues" evidence="6">
    <location>
        <begin position="41"/>
        <end position="78"/>
    </location>
</feature>
<evidence type="ECO:0000256" key="4">
    <source>
        <dbReference type="ARBA" id="ARBA00022989"/>
    </source>
</evidence>
<keyword evidence="2" id="KW-0813">Transport</keyword>
<feature type="transmembrane region" description="Helical" evidence="7">
    <location>
        <begin position="598"/>
        <end position="620"/>
    </location>
</feature>
<evidence type="ECO:0008006" key="10">
    <source>
        <dbReference type="Google" id="ProtNLM"/>
    </source>
</evidence>
<feature type="transmembrane region" description="Helical" evidence="7">
    <location>
        <begin position="293"/>
        <end position="311"/>
    </location>
</feature>
<proteinExistence type="predicted"/>
<evidence type="ECO:0000256" key="6">
    <source>
        <dbReference type="SAM" id="MobiDB-lite"/>
    </source>
</evidence>
<dbReference type="PANTHER" id="PTHR45649">
    <property type="entry name" value="AMINO-ACID PERMEASE BAT1"/>
    <property type="match status" value="1"/>
</dbReference>
<dbReference type="GO" id="GO:0022857">
    <property type="term" value="F:transmembrane transporter activity"/>
    <property type="evidence" value="ECO:0007669"/>
    <property type="project" value="InterPro"/>
</dbReference>
<feature type="compositionally biased region" description="Basic and acidic residues" evidence="6">
    <location>
        <begin position="1"/>
        <end position="10"/>
    </location>
</feature>
<keyword evidence="4 7" id="KW-1133">Transmembrane helix</keyword>
<evidence type="ECO:0000256" key="3">
    <source>
        <dbReference type="ARBA" id="ARBA00022692"/>
    </source>
</evidence>
<name>A0A2N5VM35_9BASI</name>
<evidence type="ECO:0000256" key="7">
    <source>
        <dbReference type="SAM" id="Phobius"/>
    </source>
</evidence>
<evidence type="ECO:0000256" key="1">
    <source>
        <dbReference type="ARBA" id="ARBA00004141"/>
    </source>
</evidence>
<dbReference type="AlphaFoldDB" id="A0A2N5VM35"/>
<feature type="transmembrane region" description="Helical" evidence="7">
    <location>
        <begin position="632"/>
        <end position="648"/>
    </location>
</feature>
<evidence type="ECO:0000256" key="2">
    <source>
        <dbReference type="ARBA" id="ARBA00022448"/>
    </source>
</evidence>
<dbReference type="Pfam" id="PF13520">
    <property type="entry name" value="AA_permease_2"/>
    <property type="match status" value="2"/>
</dbReference>
<dbReference type="PANTHER" id="PTHR45649:SF26">
    <property type="entry name" value="OS04G0435100 PROTEIN"/>
    <property type="match status" value="1"/>
</dbReference>
<feature type="region of interest" description="Disordered" evidence="6">
    <location>
        <begin position="1"/>
        <end position="117"/>
    </location>
</feature>
<dbReference type="GO" id="GO:0016020">
    <property type="term" value="C:membrane"/>
    <property type="evidence" value="ECO:0007669"/>
    <property type="project" value="UniProtKB-SubCell"/>
</dbReference>
<dbReference type="InterPro" id="IPR002293">
    <property type="entry name" value="AA/rel_permease1"/>
</dbReference>
<feature type="compositionally biased region" description="Polar residues" evidence="6">
    <location>
        <begin position="97"/>
        <end position="109"/>
    </location>
</feature>
<gene>
    <name evidence="8" type="ORF">PCASD_02500</name>
</gene>